<dbReference type="GO" id="GO:0005861">
    <property type="term" value="C:troponin complex"/>
    <property type="evidence" value="ECO:0007669"/>
    <property type="project" value="InterPro"/>
</dbReference>
<comment type="similarity">
    <text evidence="1">Belongs to the troponin T family.</text>
</comment>
<feature type="signal peptide" evidence="3">
    <location>
        <begin position="1"/>
        <end position="21"/>
    </location>
</feature>
<dbReference type="InterPro" id="IPR038077">
    <property type="entry name" value="Troponin_sf"/>
</dbReference>
<dbReference type="InterPro" id="IPR027707">
    <property type="entry name" value="TNNT"/>
</dbReference>
<dbReference type="AlphaFoldDB" id="A0A1I7RLT7"/>
<feature type="region of interest" description="Disordered" evidence="2">
    <location>
        <begin position="321"/>
        <end position="363"/>
    </location>
</feature>
<organism evidence="4 5">
    <name type="scientific">Bursaphelenchus xylophilus</name>
    <name type="common">Pinewood nematode worm</name>
    <name type="synonym">Aphelenchoides xylophilus</name>
    <dbReference type="NCBI Taxonomy" id="6326"/>
    <lineage>
        <taxon>Eukaryota</taxon>
        <taxon>Metazoa</taxon>
        <taxon>Ecdysozoa</taxon>
        <taxon>Nematoda</taxon>
        <taxon>Chromadorea</taxon>
        <taxon>Rhabditida</taxon>
        <taxon>Tylenchina</taxon>
        <taxon>Tylenchomorpha</taxon>
        <taxon>Aphelenchoidea</taxon>
        <taxon>Aphelenchoididae</taxon>
        <taxon>Bursaphelenchus</taxon>
    </lineage>
</organism>
<dbReference type="InterPro" id="IPR001978">
    <property type="entry name" value="Troponin"/>
</dbReference>
<dbReference type="SUPFAM" id="SSF90250">
    <property type="entry name" value="Troponin coil-coiled subunits"/>
    <property type="match status" value="1"/>
</dbReference>
<feature type="region of interest" description="Disordered" evidence="2">
    <location>
        <begin position="400"/>
        <end position="425"/>
    </location>
</feature>
<proteinExistence type="inferred from homology"/>
<dbReference type="PANTHER" id="PTHR11521:SF1">
    <property type="entry name" value="TROPONIN T, SKELETAL MUSCLE"/>
    <property type="match status" value="1"/>
</dbReference>
<dbReference type="Pfam" id="PF00992">
    <property type="entry name" value="Troponin"/>
    <property type="match status" value="1"/>
</dbReference>
<dbReference type="GO" id="GO:0006936">
    <property type="term" value="P:muscle contraction"/>
    <property type="evidence" value="ECO:0007669"/>
    <property type="project" value="TreeGrafter"/>
</dbReference>
<dbReference type="Proteomes" id="UP000095284">
    <property type="component" value="Unplaced"/>
</dbReference>
<sequence>MKSYFVSLLLFLSIFSPCTWPKWSKNRDFWSEINVFCPRAPVFLNFLPSGKPLEIRVFRAQIGFTNGLWVARKMADDEQYSEEEEYEEEEEVEAEEVPKPAESKPAPPPAAHDEDVDESQLTEAERAMLEAKRRQKDEDESKLQDYEERRKSEREREEEELRLLKEKQEQRRIQREQEEKEQAEKRQQEEERRKQEEEERKARIEEERKKKEEEKRKKQMLSAGFAMPQGTGPNYVLPEKKEKGDKFGNIVQAKQEMGMTKEQQEDQKMAFIKQMENSITFDGLSGAELKAKVKELHQRICKLETDKYDLEKRHERQEYDLKELNERQRQVARNRALKKGLDPSDTANSRYPPKVSISSKYDRQIDRRNFKERRAVFDKNNAYPCFPNVPPPPVILEFKLQQGSQAGDGDGEQNMEEVEEEYEEE</sequence>
<feature type="compositionally biased region" description="Acidic residues" evidence="2">
    <location>
        <begin position="409"/>
        <end position="425"/>
    </location>
</feature>
<evidence type="ECO:0000256" key="3">
    <source>
        <dbReference type="SAM" id="SignalP"/>
    </source>
</evidence>
<evidence type="ECO:0000313" key="5">
    <source>
        <dbReference type="WBParaSite" id="BXY_0167200.1"/>
    </source>
</evidence>
<dbReference type="eggNOG" id="KOG3634">
    <property type="taxonomic scope" value="Eukaryota"/>
</dbReference>
<accession>A0A1I7RLT7</accession>
<dbReference type="GO" id="GO:0045214">
    <property type="term" value="P:sarcomere organization"/>
    <property type="evidence" value="ECO:0007669"/>
    <property type="project" value="TreeGrafter"/>
</dbReference>
<evidence type="ECO:0000313" key="4">
    <source>
        <dbReference type="Proteomes" id="UP000095284"/>
    </source>
</evidence>
<dbReference type="PANTHER" id="PTHR11521">
    <property type="entry name" value="TROPONIN T"/>
    <property type="match status" value="1"/>
</dbReference>
<dbReference type="WBParaSite" id="BXY_0167200.1">
    <property type="protein sequence ID" value="BXY_0167200.1"/>
    <property type="gene ID" value="BXY_0167200"/>
</dbReference>
<keyword evidence="3" id="KW-0732">Signal</keyword>
<dbReference type="GO" id="GO:0005523">
    <property type="term" value="F:tropomyosin binding"/>
    <property type="evidence" value="ECO:0007669"/>
    <property type="project" value="TreeGrafter"/>
</dbReference>
<feature type="compositionally biased region" description="Acidic residues" evidence="2">
    <location>
        <begin position="79"/>
        <end position="95"/>
    </location>
</feature>
<reference evidence="5" key="1">
    <citation type="submission" date="2016-11" db="UniProtKB">
        <authorList>
            <consortium name="WormBaseParasite"/>
        </authorList>
    </citation>
    <scope>IDENTIFICATION</scope>
</reference>
<name>A0A1I7RLT7_BURXY</name>
<dbReference type="Gene3D" id="1.20.5.350">
    <property type="match status" value="1"/>
</dbReference>
<protein>
    <submittedName>
        <fullName evidence="5">Troponin T</fullName>
    </submittedName>
</protein>
<feature type="region of interest" description="Disordered" evidence="2">
    <location>
        <begin position="79"/>
        <end position="243"/>
    </location>
</feature>
<feature type="compositionally biased region" description="Basic and acidic residues" evidence="2">
    <location>
        <begin position="123"/>
        <end position="216"/>
    </location>
</feature>
<evidence type="ECO:0000256" key="1">
    <source>
        <dbReference type="ARBA" id="ARBA00008330"/>
    </source>
</evidence>
<evidence type="ECO:0000256" key="2">
    <source>
        <dbReference type="SAM" id="MobiDB-lite"/>
    </source>
</evidence>
<dbReference type="GO" id="GO:0006937">
    <property type="term" value="P:regulation of muscle contraction"/>
    <property type="evidence" value="ECO:0007669"/>
    <property type="project" value="InterPro"/>
</dbReference>
<feature type="chain" id="PRO_5009304427" evidence="3">
    <location>
        <begin position="22"/>
        <end position="425"/>
    </location>
</feature>